<evidence type="ECO:0000256" key="3">
    <source>
        <dbReference type="ARBA" id="ARBA00023027"/>
    </source>
</evidence>
<dbReference type="Pfam" id="PF20463">
    <property type="entry name" value="PDH_C"/>
    <property type="match status" value="1"/>
</dbReference>
<dbReference type="InterPro" id="IPR036291">
    <property type="entry name" value="NAD(P)-bd_dom_sf"/>
</dbReference>
<keyword evidence="6" id="KW-0472">Membrane</keyword>
<dbReference type="InterPro" id="IPR003099">
    <property type="entry name" value="Prephen_DH"/>
</dbReference>
<dbReference type="Pfam" id="PF02153">
    <property type="entry name" value="PDH_N"/>
    <property type="match status" value="1"/>
</dbReference>
<keyword evidence="1" id="KW-0028">Amino-acid biosynthesis</keyword>
<proteinExistence type="predicted"/>
<dbReference type="Gene3D" id="3.40.50.720">
    <property type="entry name" value="NAD(P)-binding Rossmann-like Domain"/>
    <property type="match status" value="1"/>
</dbReference>
<dbReference type="GO" id="GO:0006571">
    <property type="term" value="P:tyrosine biosynthetic process"/>
    <property type="evidence" value="ECO:0007669"/>
    <property type="project" value="InterPro"/>
</dbReference>
<dbReference type="InterPro" id="IPR046826">
    <property type="entry name" value="PDH_N"/>
</dbReference>
<dbReference type="EMBL" id="UOEZ01000078">
    <property type="protein sequence ID" value="VAW38683.1"/>
    <property type="molecule type" value="Genomic_DNA"/>
</dbReference>
<evidence type="ECO:0000256" key="1">
    <source>
        <dbReference type="ARBA" id="ARBA00022605"/>
    </source>
</evidence>
<dbReference type="EC" id="1.3.1.12" evidence="8"/>
<keyword evidence="4" id="KW-0057">Aromatic amino acid biosynthesis</keyword>
<feature type="transmembrane region" description="Helical" evidence="6">
    <location>
        <begin position="6"/>
        <end position="27"/>
    </location>
</feature>
<dbReference type="AlphaFoldDB" id="A0A3B0VEC5"/>
<dbReference type="InterPro" id="IPR008927">
    <property type="entry name" value="6-PGluconate_DH-like_C_sf"/>
</dbReference>
<keyword evidence="3" id="KW-0520">NAD</keyword>
<evidence type="ECO:0000256" key="6">
    <source>
        <dbReference type="SAM" id="Phobius"/>
    </source>
</evidence>
<dbReference type="GO" id="GO:0008977">
    <property type="term" value="F:prephenate dehydrogenase (NAD+) activity"/>
    <property type="evidence" value="ECO:0007669"/>
    <property type="project" value="UniProtKB-EC"/>
</dbReference>
<evidence type="ECO:0000256" key="5">
    <source>
        <dbReference type="ARBA" id="ARBA00029440"/>
    </source>
</evidence>
<accession>A0A3B0VEC5</accession>
<evidence type="ECO:0000313" key="8">
    <source>
        <dbReference type="EMBL" id="VAW38683.1"/>
    </source>
</evidence>
<dbReference type="GO" id="GO:0004665">
    <property type="term" value="F:prephenate dehydrogenase (NADP+) activity"/>
    <property type="evidence" value="ECO:0007669"/>
    <property type="project" value="InterPro"/>
</dbReference>
<dbReference type="InterPro" id="IPR050812">
    <property type="entry name" value="Preph/Arog_dehydrog"/>
</dbReference>
<dbReference type="SUPFAM" id="SSF51735">
    <property type="entry name" value="NAD(P)-binding Rossmann-fold domains"/>
    <property type="match status" value="1"/>
</dbReference>
<gene>
    <name evidence="8" type="ORF">MNBD_DELTA02-582</name>
</gene>
<protein>
    <submittedName>
        <fullName evidence="8">Cyclohexadienyl dehydrogenase</fullName>
        <ecNumber evidence="8">1.3.1.12</ecNumber>
    </submittedName>
</protein>
<name>A0A3B0VEC5_9ZZZZ</name>
<comment type="pathway">
    <text evidence="5">Amino-acid biosynthesis.</text>
</comment>
<keyword evidence="2 8" id="KW-0560">Oxidoreductase</keyword>
<feature type="domain" description="Prephenate/arogenate dehydrogenase" evidence="7">
    <location>
        <begin position="10"/>
        <end position="292"/>
    </location>
</feature>
<evidence type="ECO:0000256" key="4">
    <source>
        <dbReference type="ARBA" id="ARBA00023141"/>
    </source>
</evidence>
<dbReference type="FunFam" id="1.10.3660.10:FF:000003">
    <property type="entry name" value="Prephenate dehydrogenase"/>
    <property type="match status" value="1"/>
</dbReference>
<dbReference type="Gene3D" id="1.10.3660.10">
    <property type="entry name" value="6-phosphogluconate dehydrogenase C-terminal like domain"/>
    <property type="match status" value="1"/>
</dbReference>
<dbReference type="GO" id="GO:0070403">
    <property type="term" value="F:NAD+ binding"/>
    <property type="evidence" value="ECO:0007669"/>
    <property type="project" value="InterPro"/>
</dbReference>
<keyword evidence="6" id="KW-0812">Transmembrane</keyword>
<dbReference type="SUPFAM" id="SSF48179">
    <property type="entry name" value="6-phosphogluconate dehydrogenase C-terminal domain-like"/>
    <property type="match status" value="1"/>
</dbReference>
<evidence type="ECO:0000256" key="2">
    <source>
        <dbReference type="ARBA" id="ARBA00023002"/>
    </source>
</evidence>
<evidence type="ECO:0000259" key="7">
    <source>
        <dbReference type="PROSITE" id="PS51176"/>
    </source>
</evidence>
<organism evidence="8">
    <name type="scientific">hydrothermal vent metagenome</name>
    <dbReference type="NCBI Taxonomy" id="652676"/>
    <lineage>
        <taxon>unclassified sequences</taxon>
        <taxon>metagenomes</taxon>
        <taxon>ecological metagenomes</taxon>
    </lineage>
</organism>
<dbReference type="PROSITE" id="PS51176">
    <property type="entry name" value="PDH_ADH"/>
    <property type="match status" value="1"/>
</dbReference>
<dbReference type="InterPro" id="IPR046825">
    <property type="entry name" value="PDH_C"/>
</dbReference>
<reference evidence="8" key="1">
    <citation type="submission" date="2018-06" db="EMBL/GenBank/DDBJ databases">
        <authorList>
            <person name="Zhirakovskaya E."/>
        </authorList>
    </citation>
    <scope>NUCLEOTIDE SEQUENCE</scope>
</reference>
<dbReference type="PANTHER" id="PTHR21363:SF0">
    <property type="entry name" value="PREPHENATE DEHYDROGENASE [NADP(+)]"/>
    <property type="match status" value="1"/>
</dbReference>
<keyword evidence="6" id="KW-1133">Transmembrane helix</keyword>
<sequence length="292" mass="30543">MTANNNLYFGKVAIIGVGLIGGSLALAMREQGMTAEIVGVGRGTGNLEKAVELGIIDSYTTDVREGVSGADLVFLAVPVLSIAGVIEAAAPALKPGAVVTDGGSVKETVLREVKKVLPPGVHFVAGHPIAGTEFSGAGAAFPSLYQGKKCILTPDADTDTAALATVRGIWEAVGSNVTEMDPKTHDAILGAVSHLPHVIAYALVNTIAGTKAQERSAIDFSGGGFKDFTRIASSSPEMWKDICLMNRTAIVEVIERFQGELETLKTHIKDGSSEGLKKDFGRAKQVRDTIKN</sequence>
<dbReference type="FunFam" id="3.40.50.720:FF:000208">
    <property type="entry name" value="Prephenate dehydrogenase"/>
    <property type="match status" value="1"/>
</dbReference>
<dbReference type="PANTHER" id="PTHR21363">
    <property type="entry name" value="PREPHENATE DEHYDROGENASE"/>
    <property type="match status" value="1"/>
</dbReference>